<gene>
    <name evidence="2" type="ORF">AAE3_LOCUS5730</name>
</gene>
<dbReference type="AlphaFoldDB" id="A0A8S0X0L1"/>
<evidence type="ECO:0000313" key="3">
    <source>
        <dbReference type="Proteomes" id="UP000467700"/>
    </source>
</evidence>
<dbReference type="Proteomes" id="UP000467700">
    <property type="component" value="Unassembled WGS sequence"/>
</dbReference>
<keyword evidence="3" id="KW-1185">Reference proteome</keyword>
<accession>A0A8S0X0L1</accession>
<feature type="compositionally biased region" description="Acidic residues" evidence="1">
    <location>
        <begin position="14"/>
        <end position="28"/>
    </location>
</feature>
<organism evidence="2 3">
    <name type="scientific">Cyclocybe aegerita</name>
    <name type="common">Black poplar mushroom</name>
    <name type="synonym">Agrocybe aegerita</name>
    <dbReference type="NCBI Taxonomy" id="1973307"/>
    <lineage>
        <taxon>Eukaryota</taxon>
        <taxon>Fungi</taxon>
        <taxon>Dikarya</taxon>
        <taxon>Basidiomycota</taxon>
        <taxon>Agaricomycotina</taxon>
        <taxon>Agaricomycetes</taxon>
        <taxon>Agaricomycetidae</taxon>
        <taxon>Agaricales</taxon>
        <taxon>Agaricineae</taxon>
        <taxon>Bolbitiaceae</taxon>
        <taxon>Cyclocybe</taxon>
    </lineage>
</organism>
<protein>
    <submittedName>
        <fullName evidence="2">Uncharacterized protein</fullName>
    </submittedName>
</protein>
<proteinExistence type="predicted"/>
<feature type="region of interest" description="Disordered" evidence="1">
    <location>
        <begin position="1"/>
        <end position="45"/>
    </location>
</feature>
<name>A0A8S0X0L1_CYCAE</name>
<evidence type="ECO:0000256" key="1">
    <source>
        <dbReference type="SAM" id="MobiDB-lite"/>
    </source>
</evidence>
<sequence>MSGHCKRSRMAESSSDEADDDMSVDEEVPATSKRSASVSKKMRGSLAATVVTQAGKKACTASGTRALSGASAASALLKNSAKNHTAAIHETSKGLRKGRRVSDNPPALGKGAKSKKGRAKQEADSGDKDSLVIRIGNIVFLYHGVTERESEDEGAASDTSLDVMRGQYVIQNPPNGTPNDIVDSYIHMRLAKSDHWVGFEFDSTMSHEAVEAWLAGHFPELLEFFSTLPTVRNLSSSADSPSYVPQWLLCRKQGWYIHKDYKIMPGCPYPNGDDILQQVGKSDGTKFRALFLVLTTVDPVPRSIRKTWISKAGLIVPELGASSSAQPAQPAFNDGDSSVGKAMEEFDKGLTALLPSLSQHHCGALSMG</sequence>
<comment type="caution">
    <text evidence="2">The sequence shown here is derived from an EMBL/GenBank/DDBJ whole genome shotgun (WGS) entry which is preliminary data.</text>
</comment>
<dbReference type="OrthoDB" id="10656761at2759"/>
<feature type="region of interest" description="Disordered" evidence="1">
    <location>
        <begin position="87"/>
        <end position="126"/>
    </location>
</feature>
<reference evidence="2 3" key="1">
    <citation type="submission" date="2020-01" db="EMBL/GenBank/DDBJ databases">
        <authorList>
            <person name="Gupta K D."/>
        </authorList>
    </citation>
    <scope>NUCLEOTIDE SEQUENCE [LARGE SCALE GENOMIC DNA]</scope>
</reference>
<evidence type="ECO:0000313" key="2">
    <source>
        <dbReference type="EMBL" id="CAA7263528.1"/>
    </source>
</evidence>
<dbReference type="EMBL" id="CACVBS010000040">
    <property type="protein sequence ID" value="CAA7263528.1"/>
    <property type="molecule type" value="Genomic_DNA"/>
</dbReference>